<organism evidence="9 10">
    <name type="scientific">Jaapia argillacea MUCL 33604</name>
    <dbReference type="NCBI Taxonomy" id="933084"/>
    <lineage>
        <taxon>Eukaryota</taxon>
        <taxon>Fungi</taxon>
        <taxon>Dikarya</taxon>
        <taxon>Basidiomycota</taxon>
        <taxon>Agaricomycotina</taxon>
        <taxon>Agaricomycetes</taxon>
        <taxon>Agaricomycetidae</taxon>
        <taxon>Jaapiales</taxon>
        <taxon>Jaapiaceae</taxon>
        <taxon>Jaapia</taxon>
    </lineage>
</organism>
<feature type="active site" description="Proton donor" evidence="4">
    <location>
        <position position="51"/>
    </location>
</feature>
<dbReference type="Proteomes" id="UP000027265">
    <property type="component" value="Unassembled WGS sequence"/>
</dbReference>
<dbReference type="Pfam" id="PF00248">
    <property type="entry name" value="Aldo_ket_red"/>
    <property type="match status" value="1"/>
</dbReference>
<keyword evidence="2" id="KW-0521">NADP</keyword>
<dbReference type="OrthoDB" id="416253at2759"/>
<feature type="domain" description="NADP-dependent oxidoreductase" evidence="8">
    <location>
        <begin position="17"/>
        <end position="262"/>
    </location>
</feature>
<dbReference type="InterPro" id="IPR020471">
    <property type="entry name" value="AKR"/>
</dbReference>
<dbReference type="GO" id="GO:0016616">
    <property type="term" value="F:oxidoreductase activity, acting on the CH-OH group of donors, NAD or NADP as acceptor"/>
    <property type="evidence" value="ECO:0007669"/>
    <property type="project" value="UniProtKB-ARBA"/>
</dbReference>
<evidence type="ECO:0000259" key="8">
    <source>
        <dbReference type="Pfam" id="PF00248"/>
    </source>
</evidence>
<evidence type="ECO:0000256" key="1">
    <source>
        <dbReference type="ARBA" id="ARBA00007905"/>
    </source>
</evidence>
<protein>
    <recommendedName>
        <fullName evidence="8">NADP-dependent oxidoreductase domain-containing protein</fullName>
    </recommendedName>
</protein>
<feature type="site" description="Lowers pKa of active site Tyr" evidence="6">
    <location>
        <position position="76"/>
    </location>
</feature>
<name>A0A067PKV4_9AGAM</name>
<feature type="transmembrane region" description="Helical" evidence="7">
    <location>
        <begin position="275"/>
        <end position="296"/>
    </location>
</feature>
<dbReference type="PANTHER" id="PTHR43827:SF3">
    <property type="entry name" value="NADP-DEPENDENT OXIDOREDUCTASE DOMAIN-CONTAINING PROTEIN"/>
    <property type="match status" value="1"/>
</dbReference>
<dbReference type="STRING" id="933084.A0A067PKV4"/>
<evidence type="ECO:0000256" key="4">
    <source>
        <dbReference type="PIRSR" id="PIRSR000097-1"/>
    </source>
</evidence>
<dbReference type="InParanoid" id="A0A067PKV4"/>
<accession>A0A067PKV4</accession>
<evidence type="ECO:0000256" key="5">
    <source>
        <dbReference type="PIRSR" id="PIRSR000097-2"/>
    </source>
</evidence>
<evidence type="ECO:0000313" key="10">
    <source>
        <dbReference type="Proteomes" id="UP000027265"/>
    </source>
</evidence>
<keyword evidence="10" id="KW-1185">Reference proteome</keyword>
<dbReference type="PROSITE" id="PS00062">
    <property type="entry name" value="ALDOKETO_REDUCTASE_2"/>
    <property type="match status" value="1"/>
</dbReference>
<feature type="binding site" evidence="5">
    <location>
        <position position="105"/>
    </location>
    <ligand>
        <name>substrate</name>
    </ligand>
</feature>
<evidence type="ECO:0000256" key="7">
    <source>
        <dbReference type="SAM" id="Phobius"/>
    </source>
</evidence>
<dbReference type="EMBL" id="KL197725">
    <property type="protein sequence ID" value="KDQ55523.1"/>
    <property type="molecule type" value="Genomic_DNA"/>
</dbReference>
<dbReference type="InterPro" id="IPR036812">
    <property type="entry name" value="NAD(P)_OxRdtase_dom_sf"/>
</dbReference>
<dbReference type="HOGENOM" id="CLU_023205_0_3_1"/>
<evidence type="ECO:0000313" key="9">
    <source>
        <dbReference type="EMBL" id="KDQ55523.1"/>
    </source>
</evidence>
<sequence>MAWDLVELNDGYKMPTIAFGTWKMGNGQGPIDQVDQAISTGFSHVDTAQAYRNEAEAGSAIRDSGLSRSEIFLTTKYSGMADIDDSIQASLKNLGVSYVDLYLVHSPRLAVPDIPTIWSKMEAIKSAGYAKSIGISNFNVPQMETLVASAKFVPTVNQILLHPYVYAEQAPILEYGAKHGIVIEAYSSLIPLTSQTGGPVDIPVNAIAARLGKAPEQILLAWVKAKGAVPVTTSSKKDRLERYLDSGDIVLTDADIAAIDAAGAIGARRFTAKKVLRTVAVVGLVGAAALKIWGWLGKL</sequence>
<comment type="similarity">
    <text evidence="1">Belongs to the aldo/keto reductase family.</text>
</comment>
<dbReference type="PIRSF" id="PIRSF000097">
    <property type="entry name" value="AKR"/>
    <property type="match status" value="1"/>
</dbReference>
<keyword evidence="3" id="KW-0560">Oxidoreductase</keyword>
<dbReference type="PANTHER" id="PTHR43827">
    <property type="entry name" value="2,5-DIKETO-D-GLUCONIC ACID REDUCTASE"/>
    <property type="match status" value="1"/>
</dbReference>
<dbReference type="CDD" id="cd19120">
    <property type="entry name" value="AKR_AKR3C2-3"/>
    <property type="match status" value="1"/>
</dbReference>
<evidence type="ECO:0000256" key="6">
    <source>
        <dbReference type="PIRSR" id="PIRSR000097-3"/>
    </source>
</evidence>
<evidence type="ECO:0000256" key="2">
    <source>
        <dbReference type="ARBA" id="ARBA00022857"/>
    </source>
</evidence>
<evidence type="ECO:0000256" key="3">
    <source>
        <dbReference type="ARBA" id="ARBA00023002"/>
    </source>
</evidence>
<proteinExistence type="inferred from homology"/>
<reference evidence="10" key="1">
    <citation type="journal article" date="2014" name="Proc. Natl. Acad. Sci. U.S.A.">
        <title>Extensive sampling of basidiomycete genomes demonstrates inadequacy of the white-rot/brown-rot paradigm for wood decay fungi.</title>
        <authorList>
            <person name="Riley R."/>
            <person name="Salamov A.A."/>
            <person name="Brown D.W."/>
            <person name="Nagy L.G."/>
            <person name="Floudas D."/>
            <person name="Held B.W."/>
            <person name="Levasseur A."/>
            <person name="Lombard V."/>
            <person name="Morin E."/>
            <person name="Otillar R."/>
            <person name="Lindquist E.A."/>
            <person name="Sun H."/>
            <person name="LaButti K.M."/>
            <person name="Schmutz J."/>
            <person name="Jabbour D."/>
            <person name="Luo H."/>
            <person name="Baker S.E."/>
            <person name="Pisabarro A.G."/>
            <person name="Walton J.D."/>
            <person name="Blanchette R.A."/>
            <person name="Henrissat B."/>
            <person name="Martin F."/>
            <person name="Cullen D."/>
            <person name="Hibbett D.S."/>
            <person name="Grigoriev I.V."/>
        </authorList>
    </citation>
    <scope>NUCLEOTIDE SEQUENCE [LARGE SCALE GENOMIC DNA]</scope>
    <source>
        <strain evidence="10">MUCL 33604</strain>
    </source>
</reference>
<dbReference type="SUPFAM" id="SSF51430">
    <property type="entry name" value="NAD(P)-linked oxidoreductase"/>
    <property type="match status" value="1"/>
</dbReference>
<dbReference type="InterPro" id="IPR023210">
    <property type="entry name" value="NADP_OxRdtase_dom"/>
</dbReference>
<dbReference type="GO" id="GO:0016652">
    <property type="term" value="F:oxidoreductase activity, acting on NAD(P)H as acceptor"/>
    <property type="evidence" value="ECO:0007669"/>
    <property type="project" value="InterPro"/>
</dbReference>
<keyword evidence="7" id="KW-0812">Transmembrane</keyword>
<dbReference type="InterPro" id="IPR018170">
    <property type="entry name" value="Aldo/ket_reductase_CS"/>
</dbReference>
<gene>
    <name evidence="9" type="ORF">JAAARDRAFT_134095</name>
</gene>
<keyword evidence="7" id="KW-0472">Membrane</keyword>
<dbReference type="PRINTS" id="PR00069">
    <property type="entry name" value="ALDKETRDTASE"/>
</dbReference>
<keyword evidence="7" id="KW-1133">Transmembrane helix</keyword>
<dbReference type="InterPro" id="IPR044494">
    <property type="entry name" value="AKR3C2/3"/>
</dbReference>
<dbReference type="AlphaFoldDB" id="A0A067PKV4"/>
<dbReference type="Gene3D" id="3.20.20.100">
    <property type="entry name" value="NADP-dependent oxidoreductase domain"/>
    <property type="match status" value="1"/>
</dbReference>